<keyword evidence="2" id="KW-1185">Reference proteome</keyword>
<dbReference type="CDD" id="cd09917">
    <property type="entry name" value="F-box_SF"/>
    <property type="match status" value="1"/>
</dbReference>
<accession>A0A433QD30</accession>
<dbReference type="GO" id="GO:0019005">
    <property type="term" value="C:SCF ubiquitin ligase complex"/>
    <property type="evidence" value="ECO:0007669"/>
    <property type="project" value="TreeGrafter"/>
</dbReference>
<dbReference type="SUPFAM" id="SSF52047">
    <property type="entry name" value="RNI-like"/>
    <property type="match status" value="1"/>
</dbReference>
<evidence type="ECO:0000313" key="1">
    <source>
        <dbReference type="EMBL" id="RUS27639.1"/>
    </source>
</evidence>
<evidence type="ECO:0000313" key="2">
    <source>
        <dbReference type="Proteomes" id="UP000274822"/>
    </source>
</evidence>
<name>A0A433QD30_9FUNG</name>
<comment type="caution">
    <text evidence="1">The sequence shown here is derived from an EMBL/GenBank/DDBJ whole genome shotgun (WGS) entry which is preliminary data.</text>
</comment>
<dbReference type="InterPro" id="IPR032675">
    <property type="entry name" value="LRR_dom_sf"/>
</dbReference>
<sequence>MPLASAIPEEVLYEILKLLVQQTSLSQTSVKALPSDIIAAALTCRSWLAVAHPLINQCLQRPFMSSAGLDLLELRRLHDLLLEARHLGLNYGEIIEDIDIIASKLWTRDVRSTSQESGGDKQGFADEVLESIASIMSMAPNIKALFFDFCDTDAFDIMFNDVIRLYSCLGPFCGNVQRLWILMDMSWKAWEYQLDCLLPHLTNLVHVEFLSGTPDIASVRALAQHTGIERAYFHRTVMTNLGDCIAGWPNLLQLHITESYGYNSFGLLNTIGKKCPRLRGFTCGDTSYYRHYTPNSPINYYMAKIVERCPDLTHLDFSNNQRLDDAFLERAIRTGRALRRINISKCTNIRAAPGGMWASVREPWPRLEYLNIYACEKISREFVERVVPVCSKLARIVLPNHLEADAGIIKVLETQGFREHAEGWERVVGSGMAEDG</sequence>
<dbReference type="PANTHER" id="PTHR16134">
    <property type="entry name" value="F-BOX/TPR REPEAT PROTEIN POF3"/>
    <property type="match status" value="1"/>
</dbReference>
<dbReference type="Gene3D" id="3.80.10.10">
    <property type="entry name" value="Ribonuclease Inhibitor"/>
    <property type="match status" value="1"/>
</dbReference>
<reference evidence="1 2" key="1">
    <citation type="journal article" date="2018" name="New Phytol.">
        <title>Phylogenomics of Endogonaceae and evolution of mycorrhizas within Mucoromycota.</title>
        <authorList>
            <person name="Chang Y."/>
            <person name="Desiro A."/>
            <person name="Na H."/>
            <person name="Sandor L."/>
            <person name="Lipzen A."/>
            <person name="Clum A."/>
            <person name="Barry K."/>
            <person name="Grigoriev I.V."/>
            <person name="Martin F.M."/>
            <person name="Stajich J.E."/>
            <person name="Smith M.E."/>
            <person name="Bonito G."/>
            <person name="Spatafora J.W."/>
        </authorList>
    </citation>
    <scope>NUCLEOTIDE SEQUENCE [LARGE SCALE GENOMIC DNA]</scope>
    <source>
        <strain evidence="1 2">AD002</strain>
    </source>
</reference>
<dbReference type="PANTHER" id="PTHR16134:SF148">
    <property type="entry name" value="S-PHASE KINASE-ASSOCIATED PROTEIN 2, ISOFORM A"/>
    <property type="match status" value="1"/>
</dbReference>
<protein>
    <recommendedName>
        <fullName evidence="3">F-box domain-containing protein</fullName>
    </recommendedName>
</protein>
<proteinExistence type="predicted"/>
<dbReference type="GO" id="GO:0031146">
    <property type="term" value="P:SCF-dependent proteasomal ubiquitin-dependent protein catabolic process"/>
    <property type="evidence" value="ECO:0007669"/>
    <property type="project" value="TreeGrafter"/>
</dbReference>
<dbReference type="Proteomes" id="UP000274822">
    <property type="component" value="Unassembled WGS sequence"/>
</dbReference>
<dbReference type="EMBL" id="RBNJ01008041">
    <property type="protein sequence ID" value="RUS27639.1"/>
    <property type="molecule type" value="Genomic_DNA"/>
</dbReference>
<dbReference type="AlphaFoldDB" id="A0A433QD30"/>
<evidence type="ECO:0008006" key="3">
    <source>
        <dbReference type="Google" id="ProtNLM"/>
    </source>
</evidence>
<gene>
    <name evidence="1" type="ORF">BC938DRAFT_482961</name>
</gene>
<organism evidence="1 2">
    <name type="scientific">Jimgerdemannia flammicorona</name>
    <dbReference type="NCBI Taxonomy" id="994334"/>
    <lineage>
        <taxon>Eukaryota</taxon>
        <taxon>Fungi</taxon>
        <taxon>Fungi incertae sedis</taxon>
        <taxon>Mucoromycota</taxon>
        <taxon>Mucoromycotina</taxon>
        <taxon>Endogonomycetes</taxon>
        <taxon>Endogonales</taxon>
        <taxon>Endogonaceae</taxon>
        <taxon>Jimgerdemannia</taxon>
    </lineage>
</organism>